<dbReference type="CDD" id="cd11350">
    <property type="entry name" value="AmyAc_4"/>
    <property type="match status" value="1"/>
</dbReference>
<evidence type="ECO:0000259" key="3">
    <source>
        <dbReference type="SMART" id="SM00642"/>
    </source>
</evidence>
<name>A0ABT6Y672_9BACT</name>
<feature type="signal peptide" evidence="2">
    <location>
        <begin position="1"/>
        <end position="22"/>
    </location>
</feature>
<dbReference type="EMBL" id="JASHIF010000007">
    <property type="protein sequence ID" value="MDI9859072.1"/>
    <property type="molecule type" value="Genomic_DNA"/>
</dbReference>
<gene>
    <name evidence="4" type="ORF">QM524_07630</name>
</gene>
<evidence type="ECO:0000256" key="1">
    <source>
        <dbReference type="ARBA" id="ARBA00008061"/>
    </source>
</evidence>
<dbReference type="Pfam" id="PF00128">
    <property type="entry name" value="Alpha-amylase"/>
    <property type="match status" value="1"/>
</dbReference>
<dbReference type="Pfam" id="PF02922">
    <property type="entry name" value="CBM_48"/>
    <property type="match status" value="1"/>
</dbReference>
<dbReference type="Pfam" id="PF18962">
    <property type="entry name" value="Por_Secre_tail"/>
    <property type="match status" value="1"/>
</dbReference>
<dbReference type="SUPFAM" id="SSF51445">
    <property type="entry name" value="(Trans)glycosidases"/>
    <property type="match status" value="1"/>
</dbReference>
<dbReference type="SMART" id="SM00642">
    <property type="entry name" value="Aamy"/>
    <property type="match status" value="1"/>
</dbReference>
<keyword evidence="2" id="KW-0732">Signal</keyword>
<dbReference type="InterPro" id="IPR006047">
    <property type="entry name" value="GH13_cat_dom"/>
</dbReference>
<keyword evidence="4" id="KW-0378">Hydrolase</keyword>
<dbReference type="Gene3D" id="2.60.40.10">
    <property type="entry name" value="Immunoglobulins"/>
    <property type="match status" value="1"/>
</dbReference>
<dbReference type="NCBIfam" id="TIGR04183">
    <property type="entry name" value="Por_Secre_tail"/>
    <property type="match status" value="1"/>
</dbReference>
<accession>A0ABT6Y672</accession>
<feature type="domain" description="Glycosyl hydrolase family 13 catalytic" evidence="3">
    <location>
        <begin position="400"/>
        <end position="753"/>
    </location>
</feature>
<dbReference type="GO" id="GO:0016787">
    <property type="term" value="F:hydrolase activity"/>
    <property type="evidence" value="ECO:0007669"/>
    <property type="project" value="UniProtKB-KW"/>
</dbReference>
<organism evidence="4 5">
    <name type="scientific">Flectobacillus roseus</name>
    <dbReference type="NCBI Taxonomy" id="502259"/>
    <lineage>
        <taxon>Bacteria</taxon>
        <taxon>Pseudomonadati</taxon>
        <taxon>Bacteroidota</taxon>
        <taxon>Cytophagia</taxon>
        <taxon>Cytophagales</taxon>
        <taxon>Flectobacillaceae</taxon>
        <taxon>Flectobacillus</taxon>
    </lineage>
</organism>
<evidence type="ECO:0000256" key="2">
    <source>
        <dbReference type="SAM" id="SignalP"/>
    </source>
</evidence>
<dbReference type="RefSeq" id="WP_283344118.1">
    <property type="nucleotide sequence ID" value="NZ_JASHIF010000007.1"/>
</dbReference>
<dbReference type="InterPro" id="IPR026444">
    <property type="entry name" value="Secre_tail"/>
</dbReference>
<dbReference type="Pfam" id="PF16328">
    <property type="entry name" value="DUF4961"/>
    <property type="match status" value="1"/>
</dbReference>
<dbReference type="PROSITE" id="PS51257">
    <property type="entry name" value="PROKAR_LIPOPROTEIN"/>
    <property type="match status" value="1"/>
</dbReference>
<dbReference type="InterPro" id="IPR014756">
    <property type="entry name" value="Ig_E-set"/>
</dbReference>
<protein>
    <submittedName>
        <fullName evidence="4">Alpha-amylase family glycosyl hydrolase</fullName>
    </submittedName>
</protein>
<dbReference type="PANTHER" id="PTHR43002">
    <property type="entry name" value="GLYCOGEN DEBRANCHING ENZYME"/>
    <property type="match status" value="1"/>
</dbReference>
<feature type="chain" id="PRO_5045803846" evidence="2">
    <location>
        <begin position="23"/>
        <end position="943"/>
    </location>
</feature>
<dbReference type="Gene3D" id="3.20.20.80">
    <property type="entry name" value="Glycosidases"/>
    <property type="match status" value="1"/>
</dbReference>
<dbReference type="SUPFAM" id="SSF81296">
    <property type="entry name" value="E set domains"/>
    <property type="match status" value="1"/>
</dbReference>
<proteinExistence type="inferred from homology"/>
<evidence type="ECO:0000313" key="4">
    <source>
        <dbReference type="EMBL" id="MDI9859072.1"/>
    </source>
</evidence>
<reference evidence="4 5" key="1">
    <citation type="submission" date="2023-05" db="EMBL/GenBank/DDBJ databases">
        <title>Novel species of genus Flectobacillus isolated from stream in China.</title>
        <authorList>
            <person name="Lu H."/>
        </authorList>
    </citation>
    <scope>NUCLEOTIDE SEQUENCE [LARGE SCALE GENOMIC DNA]</scope>
    <source>
        <strain evidence="4 5">KCTC 42575</strain>
    </source>
</reference>
<evidence type="ECO:0000313" key="5">
    <source>
        <dbReference type="Proteomes" id="UP001236507"/>
    </source>
</evidence>
<dbReference type="InterPro" id="IPR013783">
    <property type="entry name" value="Ig-like_fold"/>
</dbReference>
<dbReference type="Proteomes" id="UP001236507">
    <property type="component" value="Unassembled WGS sequence"/>
</dbReference>
<keyword evidence="5" id="KW-1185">Reference proteome</keyword>
<dbReference type="InterPro" id="IPR004193">
    <property type="entry name" value="Glyco_hydro_13_N"/>
</dbReference>
<comment type="caution">
    <text evidence="4">The sequence shown here is derived from an EMBL/GenBank/DDBJ whole genome shotgun (WGS) entry which is preliminary data.</text>
</comment>
<sequence length="943" mass="106186">MKKLSLLLALIWVSCYPIIGQAVTTDPLLPTGDKEVTLIFDLKQSKDSRTKGLLGKTSDVYLWSGAGTTATGNAFEYVPTGQSNFAEPFTNGKMTSLGNDVWSIKITPRTFYNVPTSKSIKRLGVLLKNGNGTAQTEDFFVTMYDAAFSLAFLSPTESSVVLKSGQDLAISLKSSAKALYSAEISVGNTLINNSILNFSTDSTDTFTTTIPYNSLAKLINDKSSTITMKVQAKAKLGTATAQLAVLVPPQITTAEVPAGWKDGINYLSETSVGLVLYAPNKDFVHVIGDFNSWETNNNYLLKRNTSAERYWIQLDGIEKGKEYAFQYLINGTLAVADPYAEKILDPNNDQYIPSTTYPNLKTLPSTVKTIASVFQTGQTAYAWKNTTFKRPAKEDLVVYELHVRDFVANKNYQAVIDTLSYLKKLGVNAIELMPVQEFTGNDSWGYNPIFYFAPDKAYGTKDDLKRFIDKCHELGIAVLMDMVFNQADYEFPYVKMYWDGSKPSADSPMFNQTDRHPFGVFFDFNHESVATKAYVNRANAFWLQEYKIDGFRFDLAKGFTQKQTSNDAQFRLYDQSRVDIWKGYYDNIRKVDASAFVILELFSEDLEERALTNMGMMVWGNHNYDFRGMMKGESVDLTRLSYQSRGMTTPGVVSYMESHDEERLIYDAVQNGKTANSYSTRDLATALEREKANVAVFMAVPGPKMIWQFGELGYDVNIDFNGRTGQKPLKWEYLTDARRMKLYKAYAAMVQLKTSQSIFKTTDFSIDLTGMQKKVTLRSSDNTVFVVGNFDIQSKGMTRLFPSTGKWYDYFTGSSIDVGDLDLPLFLEPGEFHIFSTKPFPKPEADIVPWKVPSALVITGIEEEATAVKLFPNPATNMVRLSVPTFRKGDTHYEMYDFYGKMVKQGKVEDTNTDIYIADLKEGLYLIHIQDAQRNQVLKMIKQ</sequence>
<dbReference type="InterPro" id="IPR032522">
    <property type="entry name" value="DUF4961"/>
</dbReference>
<comment type="similarity">
    <text evidence="1">Belongs to the glycosyl hydrolase 13 family.</text>
</comment>
<dbReference type="InterPro" id="IPR017853">
    <property type="entry name" value="GH"/>
</dbReference>